<gene>
    <name evidence="1" type="ORF">F964_04032</name>
</gene>
<accession>N8Y1U4</accession>
<sequence>MSKPLSIPSELLNRAAMGNPAAQFELAEIYMQSEDEDNNQLAEEWALKAAQLGHVEAMYWLGEGYAYYAKDILEEDPKEAKAYFEHAHRWLEQAAKHQHPAAILELSNFYRRGDVVEKDLVKSVELVEQAAKLGEVQAMRDLVCIYEHGMGVDVDEEKADFWAEKAKSAEDTSVNNL</sequence>
<dbReference type="Proteomes" id="UP000013148">
    <property type="component" value="Unassembled WGS sequence"/>
</dbReference>
<keyword evidence="2" id="KW-1185">Reference proteome</keyword>
<dbReference type="AlphaFoldDB" id="N8Y1U4"/>
<dbReference type="SUPFAM" id="SSF81901">
    <property type="entry name" value="HCP-like"/>
    <property type="match status" value="1"/>
</dbReference>
<organism evidence="1 2">
    <name type="scientific">Acinetobacter guillouiae NIPH 991</name>
    <dbReference type="NCBI Taxonomy" id="1217656"/>
    <lineage>
        <taxon>Bacteria</taxon>
        <taxon>Pseudomonadati</taxon>
        <taxon>Pseudomonadota</taxon>
        <taxon>Gammaproteobacteria</taxon>
        <taxon>Moraxellales</taxon>
        <taxon>Moraxellaceae</taxon>
        <taxon>Acinetobacter</taxon>
    </lineage>
</organism>
<comment type="caution">
    <text evidence="1">The sequence shown here is derived from an EMBL/GenBank/DDBJ whole genome shotgun (WGS) entry which is preliminary data.</text>
</comment>
<dbReference type="InterPro" id="IPR006597">
    <property type="entry name" value="Sel1-like"/>
</dbReference>
<dbReference type="Pfam" id="PF08238">
    <property type="entry name" value="Sel1"/>
    <property type="match status" value="4"/>
</dbReference>
<protein>
    <recommendedName>
        <fullName evidence="3">Sel1 repeat family protein</fullName>
    </recommendedName>
</protein>
<dbReference type="PANTHER" id="PTHR11102:SF160">
    <property type="entry name" value="ERAD-ASSOCIATED E3 UBIQUITIN-PROTEIN LIGASE COMPONENT HRD3"/>
    <property type="match status" value="1"/>
</dbReference>
<evidence type="ECO:0000313" key="2">
    <source>
        <dbReference type="Proteomes" id="UP000013148"/>
    </source>
</evidence>
<dbReference type="EMBL" id="APPJ01000014">
    <property type="protein sequence ID" value="ENV15309.1"/>
    <property type="molecule type" value="Genomic_DNA"/>
</dbReference>
<dbReference type="HOGENOM" id="CLU_000288_36_7_6"/>
<dbReference type="InterPro" id="IPR011990">
    <property type="entry name" value="TPR-like_helical_dom_sf"/>
</dbReference>
<reference evidence="1 2" key="1">
    <citation type="submission" date="2013-02" db="EMBL/GenBank/DDBJ databases">
        <title>The Genome Sequence of Acinetobacter guillouiae NIPH 991.</title>
        <authorList>
            <consortium name="The Broad Institute Genome Sequencing Platform"/>
            <consortium name="The Broad Institute Genome Sequencing Center for Infectious Disease"/>
            <person name="Cerqueira G."/>
            <person name="Feldgarden M."/>
            <person name="Courvalin P."/>
            <person name="Perichon B."/>
            <person name="Grillot-Courvalin C."/>
            <person name="Clermont D."/>
            <person name="Rocha E."/>
            <person name="Yoon E.-J."/>
            <person name="Nemec A."/>
            <person name="Walker B."/>
            <person name="Young S.K."/>
            <person name="Zeng Q."/>
            <person name="Gargeya S."/>
            <person name="Fitzgerald M."/>
            <person name="Haas B."/>
            <person name="Abouelleil A."/>
            <person name="Alvarado L."/>
            <person name="Arachchi H.M."/>
            <person name="Berlin A.M."/>
            <person name="Chapman S.B."/>
            <person name="Dewar J."/>
            <person name="Goldberg J."/>
            <person name="Griggs A."/>
            <person name="Gujja S."/>
            <person name="Hansen M."/>
            <person name="Howarth C."/>
            <person name="Imamovic A."/>
            <person name="Larimer J."/>
            <person name="McCowan C."/>
            <person name="Murphy C."/>
            <person name="Neiman D."/>
            <person name="Pearson M."/>
            <person name="Priest M."/>
            <person name="Roberts A."/>
            <person name="Saif S."/>
            <person name="Shea T."/>
            <person name="Sisk P."/>
            <person name="Sykes S."/>
            <person name="Wortman J."/>
            <person name="Nusbaum C."/>
            <person name="Birren B."/>
        </authorList>
    </citation>
    <scope>NUCLEOTIDE SEQUENCE [LARGE SCALE GENOMIC DNA]</scope>
    <source>
        <strain evidence="1 2">NIPH 991</strain>
    </source>
</reference>
<name>N8Y1U4_ACIGI</name>
<dbReference type="PATRIC" id="fig|1217656.3.peg.3970"/>
<dbReference type="eggNOG" id="COG0790">
    <property type="taxonomic scope" value="Bacteria"/>
</dbReference>
<dbReference type="InterPro" id="IPR050767">
    <property type="entry name" value="Sel1_AlgK"/>
</dbReference>
<dbReference type="PANTHER" id="PTHR11102">
    <property type="entry name" value="SEL-1-LIKE PROTEIN"/>
    <property type="match status" value="1"/>
</dbReference>
<evidence type="ECO:0000313" key="1">
    <source>
        <dbReference type="EMBL" id="ENV15309.1"/>
    </source>
</evidence>
<proteinExistence type="predicted"/>
<dbReference type="Gene3D" id="1.25.40.10">
    <property type="entry name" value="Tetratricopeptide repeat domain"/>
    <property type="match status" value="1"/>
</dbReference>
<dbReference type="RefSeq" id="WP_004823081.1">
    <property type="nucleotide sequence ID" value="NZ_KB849456.1"/>
</dbReference>
<dbReference type="SMART" id="SM00671">
    <property type="entry name" value="SEL1"/>
    <property type="match status" value="4"/>
</dbReference>
<evidence type="ECO:0008006" key="3">
    <source>
        <dbReference type="Google" id="ProtNLM"/>
    </source>
</evidence>